<evidence type="ECO:0000313" key="2">
    <source>
        <dbReference type="Proteomes" id="UP000076661"/>
    </source>
</evidence>
<dbReference type="PATRIC" id="fig|1365257.3.peg.5027"/>
<dbReference type="AlphaFoldDB" id="A0A167IKN8"/>
<accession>A0A167IKN8</accession>
<dbReference type="EMBL" id="AUXX01000067">
    <property type="protein sequence ID" value="KZN59658.1"/>
    <property type="molecule type" value="Genomic_DNA"/>
</dbReference>
<organism evidence="1 2">
    <name type="scientific">Pseudoalteromonas luteoviolacea S4060-1</name>
    <dbReference type="NCBI Taxonomy" id="1365257"/>
    <lineage>
        <taxon>Bacteria</taxon>
        <taxon>Pseudomonadati</taxon>
        <taxon>Pseudomonadota</taxon>
        <taxon>Gammaproteobacteria</taxon>
        <taxon>Alteromonadales</taxon>
        <taxon>Pseudoalteromonadaceae</taxon>
        <taxon>Pseudoalteromonas</taxon>
    </lineage>
</organism>
<reference evidence="1 2" key="1">
    <citation type="submission" date="2013-07" db="EMBL/GenBank/DDBJ databases">
        <title>Comparative Genomic and Metabolomic Analysis of Twelve Strains of Pseudoalteromonas luteoviolacea.</title>
        <authorList>
            <person name="Vynne N.G."/>
            <person name="Mansson M."/>
            <person name="Gram L."/>
        </authorList>
    </citation>
    <scope>NUCLEOTIDE SEQUENCE [LARGE SCALE GENOMIC DNA]</scope>
    <source>
        <strain evidence="1 2">S4060-1</strain>
    </source>
</reference>
<sequence>MNCTINIQKRLAVLINYTKGVKIPAYHALEEGLDVK</sequence>
<protein>
    <submittedName>
        <fullName evidence="1">Uncharacterized protein</fullName>
    </submittedName>
</protein>
<evidence type="ECO:0000313" key="1">
    <source>
        <dbReference type="EMBL" id="KZN59658.1"/>
    </source>
</evidence>
<comment type="caution">
    <text evidence="1">The sequence shown here is derived from an EMBL/GenBank/DDBJ whole genome shotgun (WGS) entry which is preliminary data.</text>
</comment>
<proteinExistence type="predicted"/>
<dbReference type="Proteomes" id="UP000076661">
    <property type="component" value="Unassembled WGS sequence"/>
</dbReference>
<name>A0A167IKN8_9GAMM</name>
<gene>
    <name evidence="1" type="ORF">N478_08045</name>
</gene>